<sequence>MSNSFANLESLEKLFSVCLETLEGDEFFIELARLKQLKKLGISRLKPKHGAALCTSIEQMNKLQSLAISAKGEDFLELQSMSCPPVFLRSLCLRGRLTKLTNGYDGARLHFEKGYFQSLKELALRMLNGLNRLTIEEGAVPCLEWLSIGPSPYLQELPWTISRLNGLKHLDFHNMPNSFARRLVPSKGTDHWKVEHIPNVVFYCTNGSMQSNVYKLGDPRLLQELH</sequence>
<evidence type="ECO:0000313" key="2">
    <source>
        <dbReference type="Proteomes" id="UP001396334"/>
    </source>
</evidence>
<gene>
    <name evidence="1" type="ORF">V6N11_056516</name>
</gene>
<evidence type="ECO:0000313" key="1">
    <source>
        <dbReference type="EMBL" id="KAK9032242.1"/>
    </source>
</evidence>
<accession>A0ABR2T4X9</accession>
<dbReference type="Proteomes" id="UP001396334">
    <property type="component" value="Unassembled WGS sequence"/>
</dbReference>
<keyword evidence="2" id="KW-1185">Reference proteome</keyword>
<dbReference type="Gene3D" id="3.80.10.10">
    <property type="entry name" value="Ribonuclease Inhibitor"/>
    <property type="match status" value="1"/>
</dbReference>
<organism evidence="1 2">
    <name type="scientific">Hibiscus sabdariffa</name>
    <name type="common">roselle</name>
    <dbReference type="NCBI Taxonomy" id="183260"/>
    <lineage>
        <taxon>Eukaryota</taxon>
        <taxon>Viridiplantae</taxon>
        <taxon>Streptophyta</taxon>
        <taxon>Embryophyta</taxon>
        <taxon>Tracheophyta</taxon>
        <taxon>Spermatophyta</taxon>
        <taxon>Magnoliopsida</taxon>
        <taxon>eudicotyledons</taxon>
        <taxon>Gunneridae</taxon>
        <taxon>Pentapetalae</taxon>
        <taxon>rosids</taxon>
        <taxon>malvids</taxon>
        <taxon>Malvales</taxon>
        <taxon>Malvaceae</taxon>
        <taxon>Malvoideae</taxon>
        <taxon>Hibiscus</taxon>
    </lineage>
</organism>
<comment type="caution">
    <text evidence="1">The sequence shown here is derived from an EMBL/GenBank/DDBJ whole genome shotgun (WGS) entry which is preliminary data.</text>
</comment>
<protein>
    <submittedName>
        <fullName evidence="1">Uncharacterized protein</fullName>
    </submittedName>
</protein>
<dbReference type="SUPFAM" id="SSF52058">
    <property type="entry name" value="L domain-like"/>
    <property type="match status" value="1"/>
</dbReference>
<dbReference type="InterPro" id="IPR032675">
    <property type="entry name" value="LRR_dom_sf"/>
</dbReference>
<reference evidence="1 2" key="1">
    <citation type="journal article" date="2024" name="G3 (Bethesda)">
        <title>Genome assembly of Hibiscus sabdariffa L. provides insights into metabolisms of medicinal natural products.</title>
        <authorList>
            <person name="Kim T."/>
        </authorList>
    </citation>
    <scope>NUCLEOTIDE SEQUENCE [LARGE SCALE GENOMIC DNA]</scope>
    <source>
        <strain evidence="1">TK-2024</strain>
        <tissue evidence="1">Old leaves</tissue>
    </source>
</reference>
<proteinExistence type="predicted"/>
<name>A0ABR2T4X9_9ROSI</name>
<dbReference type="EMBL" id="JBBPBN010000009">
    <property type="protein sequence ID" value="KAK9032242.1"/>
    <property type="molecule type" value="Genomic_DNA"/>
</dbReference>